<accession>A0A0K9PBB0</accession>
<evidence type="ECO:0000256" key="1">
    <source>
        <dbReference type="PROSITE-ProRule" id="PRU01331"/>
    </source>
</evidence>
<dbReference type="InterPro" id="IPR036651">
    <property type="entry name" value="Gln_synt_N_sf"/>
</dbReference>
<keyword evidence="5" id="KW-1185">Reference proteome</keyword>
<evidence type="ECO:0000259" key="3">
    <source>
        <dbReference type="PROSITE" id="PS51987"/>
    </source>
</evidence>
<name>A0A0K9PBB0_ZOSMR</name>
<evidence type="ECO:0000313" key="5">
    <source>
        <dbReference type="Proteomes" id="UP000036987"/>
    </source>
</evidence>
<dbReference type="SUPFAM" id="SSF55931">
    <property type="entry name" value="Glutamine synthetase/guanido kinase"/>
    <property type="match status" value="1"/>
</dbReference>
<sequence>MAMIRDLREAVENAAAIDAHCHNLVAMDSSFPFLRCFSEAEGEALTNTPHTLSFKRSIRDIAGLYSCGATLSDVENHRNSSGLHTIASKCFDAANISTIFIDDGIEFDKKQEWGWHSCFVPAVGRIIGIETLAETVINQEMQRDSKITLESFTELFLTNVLLTNIIHCVAMKSIVAYRSGLEIDTHVSKMSAEAGLLEEFNAKKPVHIRNKNLLDYIFTCSLEVALHFNLPMQMHTGFGEKELDLKKCNPLLLRGVLEDKQFSGCRLVLLHASYPFSKQASYLASVYSQVYLDFGLAIPKLSVRGMKSSIQELLELAPINKVLFSSGGYAFPETFYLGAKRSREVIYSVLLDACNDGDLTISEAIEAVERIFQRNALNIYNFEKVITSDGNDHSLKIGSTLLDRQQENIVFVRLVWVENSGQQKCRVVPMKHFYEITKNNGIGLTVASMSMTSYSSCPAKNTNLTAVGEIRIIPDMSTKHRIPWSEHEEMVMVDMHITPGVTWECCPRSSLLKVSKILREEFNLVMNVGFEIEFYLLKNTSREEVEQFVPFDSSSYSSSSGFDIASPIMQEMVSCLHSMGIFVEQLHAEVGPGQFEIVLRHTQCTKSADNLIFVREAIRGVARKHGLLATFLPKYSTNYIASGCHAHLSLSENGKNIFMTSDLSEAKYGISKIGQKFMAGVFHHLPSILAITAPIPNSYDRIQPDAWSGAYHFWGRENKEAPLRAACPPGISSGFTSNFEFKSIDGCANPYLSLASIVASGIDGLRRNLILPEPIDVVLSNLEVVPKRLPTDLSQSVAALENNCILNEFLGEKLMTAILGVRKAEIEYYAKNKFEAEKLIHIY</sequence>
<dbReference type="GO" id="GO:0006542">
    <property type="term" value="P:glutamine biosynthetic process"/>
    <property type="evidence" value="ECO:0007669"/>
    <property type="project" value="InterPro"/>
</dbReference>
<dbReference type="FunFam" id="3.10.20.70:FF:000009">
    <property type="entry name" value="Glutamate-ammonia ligase"/>
    <property type="match status" value="1"/>
</dbReference>
<dbReference type="Pfam" id="PF04909">
    <property type="entry name" value="Amidohydro_2"/>
    <property type="match status" value="1"/>
</dbReference>
<reference evidence="5" key="1">
    <citation type="journal article" date="2016" name="Nature">
        <title>The genome of the seagrass Zostera marina reveals angiosperm adaptation to the sea.</title>
        <authorList>
            <person name="Olsen J.L."/>
            <person name="Rouze P."/>
            <person name="Verhelst B."/>
            <person name="Lin Y.-C."/>
            <person name="Bayer T."/>
            <person name="Collen J."/>
            <person name="Dattolo E."/>
            <person name="De Paoli E."/>
            <person name="Dittami S."/>
            <person name="Maumus F."/>
            <person name="Michel G."/>
            <person name="Kersting A."/>
            <person name="Lauritano C."/>
            <person name="Lohaus R."/>
            <person name="Toepel M."/>
            <person name="Tonon T."/>
            <person name="Vanneste K."/>
            <person name="Amirebrahimi M."/>
            <person name="Brakel J."/>
            <person name="Bostroem C."/>
            <person name="Chovatia M."/>
            <person name="Grimwood J."/>
            <person name="Jenkins J.W."/>
            <person name="Jueterbock A."/>
            <person name="Mraz A."/>
            <person name="Stam W.T."/>
            <person name="Tice H."/>
            <person name="Bornberg-Bauer E."/>
            <person name="Green P.J."/>
            <person name="Pearson G.A."/>
            <person name="Procaccini G."/>
            <person name="Duarte C.M."/>
            <person name="Schmutz J."/>
            <person name="Reusch T.B.H."/>
            <person name="Van de Peer Y."/>
        </authorList>
    </citation>
    <scope>NUCLEOTIDE SEQUENCE [LARGE SCALE GENOMIC DNA]</scope>
    <source>
        <strain evidence="5">cv. Finnish</strain>
    </source>
</reference>
<dbReference type="STRING" id="29655.A0A0K9PBB0"/>
<dbReference type="PROSITE" id="PS51987">
    <property type="entry name" value="GS_CATALYTIC"/>
    <property type="match status" value="1"/>
</dbReference>
<dbReference type="PANTHER" id="PTHR43383:SF2">
    <property type="entry name" value="AMIDOHYDROLASE 2 FAMILY PROTEIN"/>
    <property type="match status" value="1"/>
</dbReference>
<dbReference type="Proteomes" id="UP000036987">
    <property type="component" value="Unassembled WGS sequence"/>
</dbReference>
<dbReference type="AlphaFoldDB" id="A0A0K9PBB0"/>
<dbReference type="SMART" id="SM01230">
    <property type="entry name" value="Gln-synt_C"/>
    <property type="match status" value="1"/>
</dbReference>
<organism evidence="4 5">
    <name type="scientific">Zostera marina</name>
    <name type="common">Eelgrass</name>
    <dbReference type="NCBI Taxonomy" id="29655"/>
    <lineage>
        <taxon>Eukaryota</taxon>
        <taxon>Viridiplantae</taxon>
        <taxon>Streptophyta</taxon>
        <taxon>Embryophyta</taxon>
        <taxon>Tracheophyta</taxon>
        <taxon>Spermatophyta</taxon>
        <taxon>Magnoliopsida</taxon>
        <taxon>Liliopsida</taxon>
        <taxon>Zosteraceae</taxon>
        <taxon>Zostera</taxon>
    </lineage>
</organism>
<dbReference type="Gene3D" id="3.30.590.10">
    <property type="entry name" value="Glutamine synthetase/guanido kinase, catalytic domain"/>
    <property type="match status" value="1"/>
</dbReference>
<dbReference type="SUPFAM" id="SSF51556">
    <property type="entry name" value="Metallo-dependent hydrolases"/>
    <property type="match status" value="1"/>
</dbReference>
<comment type="similarity">
    <text evidence="1 2">Belongs to the glutamine synthetase family.</text>
</comment>
<dbReference type="InterPro" id="IPR014746">
    <property type="entry name" value="Gln_synth/guanido_kin_cat_dom"/>
</dbReference>
<dbReference type="InterPro" id="IPR006680">
    <property type="entry name" value="Amidohydro-rel"/>
</dbReference>
<feature type="domain" description="GS catalytic" evidence="3">
    <location>
        <begin position="507"/>
        <end position="843"/>
    </location>
</feature>
<protein>
    <recommendedName>
        <fullName evidence="3">GS catalytic domain-containing protein</fullName>
    </recommendedName>
</protein>
<dbReference type="OMA" id="SLTTKCF"/>
<dbReference type="GO" id="GO:0004356">
    <property type="term" value="F:glutamine synthetase activity"/>
    <property type="evidence" value="ECO:0007669"/>
    <property type="project" value="InterPro"/>
</dbReference>
<dbReference type="InterPro" id="IPR032466">
    <property type="entry name" value="Metal_Hydrolase"/>
</dbReference>
<dbReference type="EMBL" id="LFYR01000980">
    <property type="protein sequence ID" value="KMZ66383.1"/>
    <property type="molecule type" value="Genomic_DNA"/>
</dbReference>
<comment type="caution">
    <text evidence="4">The sequence shown here is derived from an EMBL/GenBank/DDBJ whole genome shotgun (WGS) entry which is preliminary data.</text>
</comment>
<dbReference type="InterPro" id="IPR008146">
    <property type="entry name" value="Gln_synth_cat_dom"/>
</dbReference>
<proteinExistence type="inferred from homology"/>
<gene>
    <name evidence="4" type="ORF">ZOSMA_29G00320</name>
</gene>
<dbReference type="GO" id="GO:0016787">
    <property type="term" value="F:hydrolase activity"/>
    <property type="evidence" value="ECO:0007669"/>
    <property type="project" value="InterPro"/>
</dbReference>
<evidence type="ECO:0000256" key="2">
    <source>
        <dbReference type="RuleBase" id="RU000384"/>
    </source>
</evidence>
<dbReference type="FunFam" id="3.30.590.10:FF:000012">
    <property type="entry name" value="Glutamate-ammonia ligase"/>
    <property type="match status" value="1"/>
</dbReference>
<dbReference type="Gene3D" id="3.10.20.70">
    <property type="entry name" value="Glutamine synthetase, N-terminal domain"/>
    <property type="match status" value="1"/>
</dbReference>
<dbReference type="Gene3D" id="3.20.20.140">
    <property type="entry name" value="Metal-dependent hydrolases"/>
    <property type="match status" value="1"/>
</dbReference>
<dbReference type="PANTHER" id="PTHR43383">
    <property type="entry name" value="NODULIN 6"/>
    <property type="match status" value="1"/>
</dbReference>
<dbReference type="SUPFAM" id="SSF54368">
    <property type="entry name" value="Glutamine synthetase, N-terminal domain"/>
    <property type="match status" value="1"/>
</dbReference>
<dbReference type="OrthoDB" id="77835at2759"/>
<evidence type="ECO:0000313" key="4">
    <source>
        <dbReference type="EMBL" id="KMZ66383.1"/>
    </source>
</evidence>
<dbReference type="Pfam" id="PF00120">
    <property type="entry name" value="Gln-synt_C"/>
    <property type="match status" value="1"/>
</dbReference>